<dbReference type="VEuPathDB" id="FungiDB:B9J08_005576"/>
<reference evidence="3" key="4">
    <citation type="submission" date="2024-03" db="EMBL/GenBank/DDBJ databases">
        <title>Improved genome assembly of Candida auris strain B8441 and annotation of B11205.</title>
        <authorList>
            <person name="Cauldron N.C."/>
            <person name="Shea T."/>
            <person name="Cuomo C.A."/>
        </authorList>
    </citation>
    <scope>NUCLEOTIDE SEQUENCE</scope>
    <source>
        <strain evidence="3">B8441</strain>
    </source>
</reference>
<dbReference type="AlphaFoldDB" id="A0A2H0ZFJ9"/>
<feature type="transmembrane region" description="Helical" evidence="2">
    <location>
        <begin position="234"/>
        <end position="254"/>
    </location>
</feature>
<evidence type="ECO:0000256" key="1">
    <source>
        <dbReference type="SAM" id="MobiDB-lite"/>
    </source>
</evidence>
<feature type="compositionally biased region" description="Polar residues" evidence="1">
    <location>
        <begin position="1"/>
        <end position="10"/>
    </location>
</feature>
<feature type="region of interest" description="Disordered" evidence="1">
    <location>
        <begin position="1"/>
        <end position="62"/>
    </location>
</feature>
<keyword evidence="2" id="KW-0472">Membrane</keyword>
<dbReference type="VEuPathDB" id="FungiDB:CJI96_0004688"/>
<feature type="compositionally biased region" description="Polar residues" evidence="1">
    <location>
        <begin position="402"/>
        <end position="412"/>
    </location>
</feature>
<comment type="caution">
    <text evidence="4">The sequence shown here is derived from an EMBL/GenBank/DDBJ whole genome shotgun (WGS) entry which is preliminary data.</text>
</comment>
<name>A0A2H0ZFJ9_CANAR</name>
<dbReference type="VEuPathDB" id="FungiDB:QG37_07153"/>
<feature type="compositionally biased region" description="Polar residues" evidence="1">
    <location>
        <begin position="532"/>
        <end position="541"/>
    </location>
</feature>
<feature type="compositionally biased region" description="Polar residues" evidence="1">
    <location>
        <begin position="52"/>
        <end position="62"/>
    </location>
</feature>
<accession>A0A2H0ZFJ9</accession>
<feature type="compositionally biased region" description="Basic and acidic residues" evidence="1">
    <location>
        <begin position="479"/>
        <end position="489"/>
    </location>
</feature>
<evidence type="ECO:0000256" key="2">
    <source>
        <dbReference type="SAM" id="Phobius"/>
    </source>
</evidence>
<feature type="compositionally biased region" description="Low complexity" evidence="1">
    <location>
        <begin position="16"/>
        <end position="37"/>
    </location>
</feature>
<feature type="transmembrane region" description="Helical" evidence="2">
    <location>
        <begin position="275"/>
        <end position="296"/>
    </location>
</feature>
<protein>
    <submittedName>
        <fullName evidence="4">Uncharacterized protein</fullName>
    </submittedName>
</protein>
<dbReference type="EMBL" id="PEKT03000004">
    <property type="protein sequence ID" value="KAK8439929.1"/>
    <property type="molecule type" value="Genomic_DNA"/>
</dbReference>
<feature type="transmembrane region" description="Helical" evidence="2">
    <location>
        <begin position="302"/>
        <end position="324"/>
    </location>
</feature>
<feature type="region of interest" description="Disordered" evidence="1">
    <location>
        <begin position="402"/>
        <end position="541"/>
    </location>
</feature>
<reference evidence="3 5" key="3">
    <citation type="journal article" date="2018" name="Nat. Commun.">
        <title>Genomic insights into multidrug-resistance, mating and virulence in Candida auris and related emerging species.</title>
        <authorList>
            <person name="Munoz J.F."/>
            <person name="Gade L."/>
            <person name="Chow N.A."/>
            <person name="Loparev V.N."/>
            <person name="Juieng P."/>
            <person name="Berkow E.L."/>
            <person name="Farrer R.A."/>
            <person name="Litvintseva A.P."/>
            <person name="Cuomo C.A."/>
        </authorList>
    </citation>
    <scope>GENOME REANNOTATION</scope>
    <source>
        <strain evidence="3 5">B8441</strain>
    </source>
</reference>
<dbReference type="VEuPathDB" id="FungiDB:CJI97_005626"/>
<evidence type="ECO:0000313" key="5">
    <source>
        <dbReference type="Proteomes" id="UP000230249"/>
    </source>
</evidence>
<sequence length="541" mass="60161">MAATSRNSDPNEAPHQDPAQANNQSSNNQPPGQTNNQRSTQVMTEGPPDANQHPNTQNGTAIDEASSSIRWGKMIWNMLFEGITKITLLFLLLRSTFMTLMIVCESSKGCNYPMSEELLEKANELAVYFTPLLNFTTITSQVASAVQRAATYSNKERVECLLEWRAVCLSKVARKCAYTENCIWIFCMFSERTECEIDETQKCYDYKLGGCLLDWQAEYLNRFAGGDLTQGCVLAAHLCALCYLITFLISDWCIISHRWAAIRQNDIHKDEQWALAMHLISLLLTLAGSVAVLFKLNGDPRRHFFCSALLLAVYHGLFLIIHCLHRRGYIIWRPLAAYEEVVRNQVQDIVQNYLQGNAQGNAQGNDQAIALVNLQGIIQDNAQDEGQGIVQVNAQDNVQDNVQGDAQGNVQGNEDERRTASADSADSTVSTGREHKGPVRKRRRLRKDSGNSQSQQAAASLMNSSLYEPRNADDSNSENSKHEDQEDGGKLQSSETDSNLSRKKDGQSATNNESVELCTSEARNVVSKEQGENSNGGMDEN</sequence>
<proteinExistence type="predicted"/>
<evidence type="ECO:0000313" key="4">
    <source>
        <dbReference type="EMBL" id="PIS48151.1"/>
    </source>
</evidence>
<keyword evidence="2" id="KW-0812">Transmembrane</keyword>
<keyword evidence="5" id="KW-1185">Reference proteome</keyword>
<dbReference type="VEuPathDB" id="FungiDB:CJJ07_005258"/>
<evidence type="ECO:0000313" key="3">
    <source>
        <dbReference type="EMBL" id="KAK8439929.1"/>
    </source>
</evidence>
<reference evidence="4" key="2">
    <citation type="submission" date="2017-11" db="EMBL/GenBank/DDBJ databases">
        <title>Candida auris genome assembly and annotation.</title>
        <authorList>
            <person name="Munoz J.F."/>
            <person name="Gade L.G."/>
            <person name="Chow N.A."/>
            <person name="Litvintseva A.P."/>
            <person name="Loparev V.N."/>
            <person name="Cuomo C.A."/>
        </authorList>
    </citation>
    <scope>NUCLEOTIDE SEQUENCE</scope>
    <source>
        <strain evidence="4">B8441</strain>
    </source>
</reference>
<feature type="compositionally biased region" description="Low complexity" evidence="1">
    <location>
        <begin position="421"/>
        <end position="431"/>
    </location>
</feature>
<dbReference type="Proteomes" id="UP000230249">
    <property type="component" value="Unassembled WGS sequence"/>
</dbReference>
<reference evidence="4 5" key="1">
    <citation type="journal article" date="2017" name="Clin. Infect. Dis.">
        <title>Simultaneous emergence of multidrug-resistant Candida auris on 3 continents confirmed by whole-genome sequencing and epidemiological analyses.</title>
        <authorList>
            <person name="Lockhart S.R."/>
            <person name="Etienne K.A."/>
            <person name="Vallabhaneni S."/>
            <person name="Farooqi J."/>
            <person name="Chowdhary A."/>
            <person name="Govender N.P."/>
            <person name="Colombo A.L."/>
            <person name="Calvo B."/>
            <person name="Cuomo C.A."/>
            <person name="Desjardins C.A."/>
            <person name="Berkow E.L."/>
            <person name="Castanheira M."/>
            <person name="Magobo R.E."/>
            <person name="Jabeen K."/>
            <person name="Asghar R.J."/>
            <person name="Meis J.F."/>
            <person name="Jackson B."/>
            <person name="Chiller T."/>
            <person name="Litvintseva A.P."/>
        </authorList>
    </citation>
    <scope>NUCLEOTIDE SEQUENCE [LARGE SCALE GENOMIC DNA]</scope>
    <source>
        <strain evidence="4 5">B8441</strain>
    </source>
</reference>
<keyword evidence="2" id="KW-1133">Transmembrane helix</keyword>
<gene>
    <name evidence="4" type="ORF">B9J08_005576</name>
    <name evidence="3" type="ORF">B9J08_04427</name>
</gene>
<organism evidence="4">
    <name type="scientific">Candidozyma auris</name>
    <name type="common">Yeast</name>
    <name type="synonym">Candida auris</name>
    <dbReference type="NCBI Taxonomy" id="498019"/>
    <lineage>
        <taxon>Eukaryota</taxon>
        <taxon>Fungi</taxon>
        <taxon>Dikarya</taxon>
        <taxon>Ascomycota</taxon>
        <taxon>Saccharomycotina</taxon>
        <taxon>Pichiomycetes</taxon>
        <taxon>Metschnikowiaceae</taxon>
        <taxon>Candidozyma</taxon>
    </lineage>
</organism>
<dbReference type="EMBL" id="PEKT02000013">
    <property type="protein sequence ID" value="PIS48151.1"/>
    <property type="molecule type" value="Genomic_DNA"/>
</dbReference>
<dbReference type="VEuPathDB" id="FungiDB:CJJ09_003781"/>